<dbReference type="Proteomes" id="UP001497382">
    <property type="component" value="Unassembled WGS sequence"/>
</dbReference>
<evidence type="ECO:0000313" key="1">
    <source>
        <dbReference type="EMBL" id="CAL1275847.1"/>
    </source>
</evidence>
<protein>
    <submittedName>
        <fullName evidence="1">Uncharacterized protein</fullName>
    </submittedName>
</protein>
<name>A0AAV1ZZ54_9ARAC</name>
<reference evidence="1 2" key="1">
    <citation type="submission" date="2024-04" db="EMBL/GenBank/DDBJ databases">
        <authorList>
            <person name="Rising A."/>
            <person name="Reimegard J."/>
            <person name="Sonavane S."/>
            <person name="Akerstrom W."/>
            <person name="Nylinder S."/>
            <person name="Hedman E."/>
            <person name="Kallberg Y."/>
        </authorList>
    </citation>
    <scope>NUCLEOTIDE SEQUENCE [LARGE SCALE GENOMIC DNA]</scope>
</reference>
<evidence type="ECO:0000313" key="2">
    <source>
        <dbReference type="Proteomes" id="UP001497382"/>
    </source>
</evidence>
<dbReference type="AlphaFoldDB" id="A0AAV1ZZ54"/>
<sequence length="100" mass="11628">MVRIPLGKDQLAVREIKAGNEETKKPTYTSIEHPKPYVRHPIHFYIWKSQQQCCIVRWRSRRSLLECSTFGAVRIRSALSWMLRSTEAAESEDLITSPGR</sequence>
<accession>A0AAV1ZZ54</accession>
<organism evidence="1 2">
    <name type="scientific">Larinioides sclopetarius</name>
    <dbReference type="NCBI Taxonomy" id="280406"/>
    <lineage>
        <taxon>Eukaryota</taxon>
        <taxon>Metazoa</taxon>
        <taxon>Ecdysozoa</taxon>
        <taxon>Arthropoda</taxon>
        <taxon>Chelicerata</taxon>
        <taxon>Arachnida</taxon>
        <taxon>Araneae</taxon>
        <taxon>Araneomorphae</taxon>
        <taxon>Entelegynae</taxon>
        <taxon>Araneoidea</taxon>
        <taxon>Araneidae</taxon>
        <taxon>Larinioides</taxon>
    </lineage>
</organism>
<gene>
    <name evidence="1" type="ORF">LARSCL_LOCUS8323</name>
</gene>
<proteinExistence type="predicted"/>
<comment type="caution">
    <text evidence="1">The sequence shown here is derived from an EMBL/GenBank/DDBJ whole genome shotgun (WGS) entry which is preliminary data.</text>
</comment>
<dbReference type="EMBL" id="CAXIEN010000088">
    <property type="protein sequence ID" value="CAL1275847.1"/>
    <property type="molecule type" value="Genomic_DNA"/>
</dbReference>
<keyword evidence="2" id="KW-1185">Reference proteome</keyword>